<keyword evidence="4" id="KW-1185">Reference proteome</keyword>
<comment type="caution">
    <text evidence="2">The sequence shown here is derived from an EMBL/GenBank/DDBJ whole genome shotgun (WGS) entry which is preliminary data.</text>
</comment>
<dbReference type="InterPro" id="IPR008769">
    <property type="entry name" value="PhaF_PhaI"/>
</dbReference>
<dbReference type="PANTHER" id="PTHR38664">
    <property type="entry name" value="SLR0058 PROTEIN"/>
    <property type="match status" value="1"/>
</dbReference>
<organism evidence="2 3">
    <name type="scientific">Pseudomonas fluvialis</name>
    <dbReference type="NCBI Taxonomy" id="1793966"/>
    <lineage>
        <taxon>Bacteria</taxon>
        <taxon>Pseudomonadati</taxon>
        <taxon>Pseudomonadota</taxon>
        <taxon>Gammaproteobacteria</taxon>
        <taxon>Pseudomonadales</taxon>
        <taxon>Pseudomonadaceae</taxon>
        <taxon>Pseudomonas</taxon>
    </lineage>
</organism>
<gene>
    <name evidence="2" type="ORF">CW360_06510</name>
    <name evidence="1" type="ORF">GCM10007363_20020</name>
</gene>
<reference evidence="4" key="4">
    <citation type="journal article" date="2019" name="Int. J. Syst. Evol. Microbiol.">
        <title>The Global Catalogue of Microorganisms (GCM) 10K type strain sequencing project: providing services to taxonomists for standard genome sequencing and annotation.</title>
        <authorList>
            <consortium name="The Broad Institute Genomics Platform"/>
            <consortium name="The Broad Institute Genome Sequencing Center for Infectious Disease"/>
            <person name="Wu L."/>
            <person name="Ma J."/>
        </authorList>
    </citation>
    <scope>NUCLEOTIDE SEQUENCE [LARGE SCALE GENOMIC DNA]</scope>
    <source>
        <strain evidence="4">CCM 8778</strain>
    </source>
</reference>
<dbReference type="EMBL" id="BMDE01000005">
    <property type="protein sequence ID" value="GGH94029.1"/>
    <property type="molecule type" value="Genomic_DNA"/>
</dbReference>
<dbReference type="RefSeq" id="WP_093984618.1">
    <property type="nucleotide sequence ID" value="NZ_BMDE01000005.1"/>
</dbReference>
<dbReference type="PANTHER" id="PTHR38664:SF1">
    <property type="entry name" value="SLR0058 PROTEIN"/>
    <property type="match status" value="1"/>
</dbReference>
<proteinExistence type="predicted"/>
<dbReference type="NCBIfam" id="TIGR01837">
    <property type="entry name" value="PHA_granule_1"/>
    <property type="match status" value="1"/>
</dbReference>
<reference evidence="1" key="5">
    <citation type="submission" date="2024-05" db="EMBL/GenBank/DDBJ databases">
        <authorList>
            <person name="Sun Q."/>
            <person name="Sedlacek I."/>
        </authorList>
    </citation>
    <scope>NUCLEOTIDE SEQUENCE</scope>
    <source>
        <strain evidence="1">CCM 8778</strain>
    </source>
</reference>
<evidence type="ECO:0000313" key="2">
    <source>
        <dbReference type="EMBL" id="PKF71820.1"/>
    </source>
</evidence>
<accession>A0A2I0CRM0</accession>
<reference evidence="3" key="3">
    <citation type="submission" date="2017-12" db="EMBL/GenBank/DDBJ databases">
        <authorList>
            <person name="Yu X.-Y."/>
        </authorList>
    </citation>
    <scope>NUCLEOTIDE SEQUENCE [LARGE SCALE GENOMIC DNA]</scope>
    <source>
        <strain evidence="3">ZYSR67-Z</strain>
    </source>
</reference>
<evidence type="ECO:0000313" key="1">
    <source>
        <dbReference type="EMBL" id="GGH94029.1"/>
    </source>
</evidence>
<dbReference type="Pfam" id="PF05597">
    <property type="entry name" value="Phasin"/>
    <property type="match status" value="1"/>
</dbReference>
<dbReference type="Proteomes" id="UP000242861">
    <property type="component" value="Unassembled WGS sequence"/>
</dbReference>
<evidence type="ECO:0000313" key="3">
    <source>
        <dbReference type="Proteomes" id="UP000242861"/>
    </source>
</evidence>
<dbReference type="AlphaFoldDB" id="A0A2I0CRM0"/>
<reference evidence="1" key="1">
    <citation type="journal article" date="2014" name="Int. J. Syst. Evol. Microbiol.">
        <title>Complete genome of a new Firmicutes species belonging to the dominant human colonic microbiota ('Ruminococcus bicirculans') reveals two chromosomes and a selective capacity to utilize plant glucans.</title>
        <authorList>
            <consortium name="NISC Comparative Sequencing Program"/>
            <person name="Wegmann U."/>
            <person name="Louis P."/>
            <person name="Goesmann A."/>
            <person name="Henrissat B."/>
            <person name="Duncan S.H."/>
            <person name="Flint H.J."/>
        </authorList>
    </citation>
    <scope>NUCLEOTIDE SEQUENCE</scope>
    <source>
        <strain evidence="1">CCM 8778</strain>
    </source>
</reference>
<name>A0A2I0CRM0_9PSED</name>
<dbReference type="Proteomes" id="UP000655550">
    <property type="component" value="Unassembled WGS sequence"/>
</dbReference>
<dbReference type="EMBL" id="PIYS01000008">
    <property type="protein sequence ID" value="PKF71820.1"/>
    <property type="molecule type" value="Genomic_DNA"/>
</dbReference>
<evidence type="ECO:0000313" key="4">
    <source>
        <dbReference type="Proteomes" id="UP000655550"/>
    </source>
</evidence>
<sequence length="142" mass="15215">MSKVAVKKDTAEQDKAGALADVKAYARKIWLAGLGAYAKAGQEGVEYFKDLVKAGEGVEKKGKKLVDQQVDAANSQIDAVKNSVAEAKGKVEGRFEQIEQAFDKRVASGLNRLGIPSRQDIDALSARLDALNALLEQAAKNK</sequence>
<protein>
    <submittedName>
        <fullName evidence="2">Poly(3-hydroxyalkanoate) granule-associated protein PhaI</fullName>
    </submittedName>
</protein>
<reference evidence="2" key="2">
    <citation type="submission" date="2017-12" db="EMBL/GenBank/DDBJ databases">
        <authorList>
            <person name="Hurst M.R.H."/>
        </authorList>
    </citation>
    <scope>NUCLEOTIDE SEQUENCE [LARGE SCALE GENOMIC DNA]</scope>
    <source>
        <strain evidence="2">ZYSR67-Z</strain>
    </source>
</reference>